<feature type="region of interest" description="Disordered" evidence="1">
    <location>
        <begin position="91"/>
        <end position="155"/>
    </location>
</feature>
<protein>
    <submittedName>
        <fullName evidence="3">Uncharacterized protein</fullName>
    </submittedName>
</protein>
<dbReference type="Proteomes" id="UP001146067">
    <property type="component" value="Unassembled WGS sequence"/>
</dbReference>
<keyword evidence="2" id="KW-0472">Membrane</keyword>
<keyword evidence="4" id="KW-1185">Reference proteome</keyword>
<feature type="transmembrane region" description="Helical" evidence="2">
    <location>
        <begin position="69"/>
        <end position="89"/>
    </location>
</feature>
<evidence type="ECO:0000256" key="2">
    <source>
        <dbReference type="SAM" id="Phobius"/>
    </source>
</evidence>
<gene>
    <name evidence="3" type="ORF">O1R50_15765</name>
</gene>
<reference evidence="3" key="1">
    <citation type="submission" date="2022-12" db="EMBL/GenBank/DDBJ databases">
        <title>Gycomyces niveus sp.nov.,a novel actinomycete isolated from soil in Shouguan.</title>
        <authorList>
            <person name="Yang X."/>
        </authorList>
    </citation>
    <scope>NUCLEOTIDE SEQUENCE</scope>
    <source>
        <strain evidence="3">NEAU-A15</strain>
    </source>
</reference>
<dbReference type="AlphaFoldDB" id="A0A9X3P9Z1"/>
<dbReference type="EMBL" id="JAPZVP010000012">
    <property type="protein sequence ID" value="MDA1361087.1"/>
    <property type="molecule type" value="Genomic_DNA"/>
</dbReference>
<dbReference type="RefSeq" id="WP_270111057.1">
    <property type="nucleotide sequence ID" value="NZ_JAPZVP010000012.1"/>
</dbReference>
<keyword evidence="2" id="KW-0812">Transmembrane</keyword>
<organism evidence="3 4">
    <name type="scientific">Glycomyces luteolus</name>
    <dbReference type="NCBI Taxonomy" id="2670330"/>
    <lineage>
        <taxon>Bacteria</taxon>
        <taxon>Bacillati</taxon>
        <taxon>Actinomycetota</taxon>
        <taxon>Actinomycetes</taxon>
        <taxon>Glycomycetales</taxon>
        <taxon>Glycomycetaceae</taxon>
        <taxon>Glycomyces</taxon>
    </lineage>
</organism>
<evidence type="ECO:0000313" key="3">
    <source>
        <dbReference type="EMBL" id="MDA1361087.1"/>
    </source>
</evidence>
<keyword evidence="2" id="KW-1133">Transmembrane helix</keyword>
<evidence type="ECO:0000256" key="1">
    <source>
        <dbReference type="SAM" id="MobiDB-lite"/>
    </source>
</evidence>
<sequence>MAGIVANIGFLGLWGVSRVWGVPFGPHAGVPEAFGEADLIAAAMEVAIVVGLLWSLLPRERHGVLSAGGYRAVVVLAFVALGAMAIPGASAALEHSHSHDAGTTDGEDDGHDHEHGTDENMDMESPADSETSAEPDEGEAEPTEDHTHAPGEEHG</sequence>
<feature type="transmembrane region" description="Helical" evidence="2">
    <location>
        <begin position="37"/>
        <end position="57"/>
    </location>
</feature>
<evidence type="ECO:0000313" key="4">
    <source>
        <dbReference type="Proteomes" id="UP001146067"/>
    </source>
</evidence>
<proteinExistence type="predicted"/>
<feature type="compositionally biased region" description="Basic and acidic residues" evidence="1">
    <location>
        <begin position="143"/>
        <end position="155"/>
    </location>
</feature>
<comment type="caution">
    <text evidence="3">The sequence shown here is derived from an EMBL/GenBank/DDBJ whole genome shotgun (WGS) entry which is preliminary data.</text>
</comment>
<name>A0A9X3P9Z1_9ACTN</name>
<feature type="compositionally biased region" description="Acidic residues" evidence="1">
    <location>
        <begin position="119"/>
        <end position="142"/>
    </location>
</feature>
<accession>A0A9X3P9Z1</accession>